<dbReference type="InterPro" id="IPR039448">
    <property type="entry name" value="Beta_helix"/>
</dbReference>
<dbReference type="PROSITE" id="PS50022">
    <property type="entry name" value="FA58C_3"/>
    <property type="match status" value="1"/>
</dbReference>
<evidence type="ECO:0000313" key="3">
    <source>
        <dbReference type="EMBL" id="TLS49024.1"/>
    </source>
</evidence>
<dbReference type="Proteomes" id="UP000309676">
    <property type="component" value="Unassembled WGS sequence"/>
</dbReference>
<name>A0A5R9G7L9_9BACL</name>
<evidence type="ECO:0000259" key="2">
    <source>
        <dbReference type="PROSITE" id="PS50022"/>
    </source>
</evidence>
<dbReference type="InterPro" id="IPR006626">
    <property type="entry name" value="PbH1"/>
</dbReference>
<comment type="caution">
    <text evidence="3">The sequence shown here is derived from an EMBL/GenBank/DDBJ whole genome shotgun (WGS) entry which is preliminary data.</text>
</comment>
<dbReference type="SUPFAM" id="SSF49785">
    <property type="entry name" value="Galactose-binding domain-like"/>
    <property type="match status" value="1"/>
</dbReference>
<dbReference type="InterPro" id="IPR000421">
    <property type="entry name" value="FA58C"/>
</dbReference>
<reference evidence="3 4" key="1">
    <citation type="submission" date="2019-05" db="EMBL/GenBank/DDBJ databases">
        <authorList>
            <person name="Narsing Rao M.P."/>
            <person name="Li W.J."/>
        </authorList>
    </citation>
    <scope>NUCLEOTIDE SEQUENCE [LARGE SCALE GENOMIC DNA]</scope>
    <source>
        <strain evidence="3 4">SYSU_K30003</strain>
    </source>
</reference>
<feature type="signal peptide" evidence="1">
    <location>
        <begin position="1"/>
        <end position="26"/>
    </location>
</feature>
<dbReference type="SMART" id="SM00710">
    <property type="entry name" value="PbH1"/>
    <property type="match status" value="11"/>
</dbReference>
<protein>
    <recommendedName>
        <fullName evidence="2">F5/8 type C domain-containing protein</fullName>
    </recommendedName>
</protein>
<dbReference type="GO" id="GO:0005576">
    <property type="term" value="C:extracellular region"/>
    <property type="evidence" value="ECO:0007669"/>
    <property type="project" value="UniProtKB-SubCell"/>
</dbReference>
<dbReference type="InterPro" id="IPR012334">
    <property type="entry name" value="Pectin_lyas_fold"/>
</dbReference>
<proteinExistence type="predicted"/>
<organism evidence="3 4">
    <name type="scientific">Paenibacillus antri</name>
    <dbReference type="NCBI Taxonomy" id="2582848"/>
    <lineage>
        <taxon>Bacteria</taxon>
        <taxon>Bacillati</taxon>
        <taxon>Bacillota</taxon>
        <taxon>Bacilli</taxon>
        <taxon>Bacillales</taxon>
        <taxon>Paenibacillaceae</taxon>
        <taxon>Paenibacillus</taxon>
    </lineage>
</organism>
<feature type="domain" description="F5/8 type C" evidence="2">
    <location>
        <begin position="227"/>
        <end position="349"/>
    </location>
</feature>
<dbReference type="SUPFAM" id="SSF51126">
    <property type="entry name" value="Pectin lyase-like"/>
    <property type="match status" value="2"/>
</dbReference>
<dbReference type="OrthoDB" id="179999at2"/>
<evidence type="ECO:0000256" key="1">
    <source>
        <dbReference type="SAM" id="SignalP"/>
    </source>
</evidence>
<sequence length="864" mass="92275">MKRIIRIAIAVALALPTGLSWHDARAAEQVTAYPAVYALANAVAEQANPDTHLPKAHSGGGDGAYNIKTNDTAARTGYFKFRVDAERVPDDANRVYFSLKGKSNASQGTLTFQVYGLADDGWTADELQHGALVLSESPLLTWNNAPPIDDTAVFLGTATTIEGVDTESLIDVTSFLETLGADGEATIAVVGTSNGNVQIYNSYKTGTFANERGEAVPRAPTLLPQKVESVDFVVDPYDIPPPNVTSSADDGNIAPNAVDNNRYTRWSAQNTAEQDQYITFDLGEPKPVGYVGIAFYSGDSRQSFFTLQASNDGAVWTDVAANVASSGASQQIEAFDLHASELTTRYLRFVGHGNNSDNLNSRGWNSITEFQAYPPHPDGETPVVEAPYIEPELPPAEPYALPGLTNPDGTPYAVHTPNPVTGATLNVVADFGADPADNGNDDTPAILAAIAAADSGDEVYFPNGTYNLISTMPGDSQTNFQLKNGVNLRGESEAGTVLKSYLNEPGNSRAIKAFNKNNIYISDLTITARYDGGYTTDPTSQNPGIGGFGNGIYIDQSGDQGSYNITIERVTIEHFQRMGIRIAKSHDVTVRHSTFRKATDVGGGGAGYGISVQGTPKVDTLGLPTDTRHVLIEHNRFEGPYLRHGVVVQYYAHNNLVAFNTFLNTQLDAIDLHGEDEYLNEVAYNRVENVPRGGIGVGNTGGTPPLSNHDASGPGNYLHHNSVVNTRDGILVYMGSPGTRIEANLITGTKDYENAAGIKILNGPGTIVKDNVIVGNEAPGFWGILLARDPGDVNAGTGAGAGDPVDVTLTGNVIRRNTNGLKIEAGERITVLGNEIKQNRGTNVQVDVPLAEHDLKLKKEKQEK</sequence>
<accession>A0A5R9G7L9</accession>
<dbReference type="Gene3D" id="2.60.120.260">
    <property type="entry name" value="Galactose-binding domain-like"/>
    <property type="match status" value="1"/>
</dbReference>
<dbReference type="InterPro" id="IPR008979">
    <property type="entry name" value="Galactose-bd-like_sf"/>
</dbReference>
<evidence type="ECO:0000313" key="4">
    <source>
        <dbReference type="Proteomes" id="UP000309676"/>
    </source>
</evidence>
<keyword evidence="1" id="KW-0732">Signal</keyword>
<dbReference type="InterPro" id="IPR011050">
    <property type="entry name" value="Pectin_lyase_fold/virulence"/>
</dbReference>
<dbReference type="RefSeq" id="WP_138197560.1">
    <property type="nucleotide sequence ID" value="NZ_VCIW01000025.1"/>
</dbReference>
<keyword evidence="4" id="KW-1185">Reference proteome</keyword>
<dbReference type="AlphaFoldDB" id="A0A5R9G7L9"/>
<dbReference type="Pfam" id="PF00754">
    <property type="entry name" value="F5_F8_type_C"/>
    <property type="match status" value="1"/>
</dbReference>
<dbReference type="EMBL" id="VCIW01000025">
    <property type="protein sequence ID" value="TLS49024.1"/>
    <property type="molecule type" value="Genomic_DNA"/>
</dbReference>
<dbReference type="Gene3D" id="2.160.20.10">
    <property type="entry name" value="Single-stranded right-handed beta-helix, Pectin lyase-like"/>
    <property type="match status" value="1"/>
</dbReference>
<feature type="chain" id="PRO_5024293048" description="F5/8 type C domain-containing protein" evidence="1">
    <location>
        <begin position="27"/>
        <end position="864"/>
    </location>
</feature>
<gene>
    <name evidence="3" type="ORF">FE782_27495</name>
</gene>
<dbReference type="Pfam" id="PF13229">
    <property type="entry name" value="Beta_helix"/>
    <property type="match status" value="1"/>
</dbReference>